<evidence type="ECO:0000313" key="1">
    <source>
        <dbReference type="EMBL" id="KAG6529937.1"/>
    </source>
</evidence>
<sequence>MKFVIIVVYISSESWVVLLEGKKVIYLEESGAERSLSLSFIVAMKEGRVAEFFAHQVRKDAEAQLQEFAKLVVQYLSVFKRRKACDKRSGRRTFKI</sequence>
<dbReference type="EMBL" id="JACMSC010000003">
    <property type="protein sequence ID" value="KAG6529937.1"/>
    <property type="molecule type" value="Genomic_DNA"/>
</dbReference>
<dbReference type="AlphaFoldDB" id="A0A8J5M087"/>
<protein>
    <submittedName>
        <fullName evidence="1">Uncharacterized protein</fullName>
    </submittedName>
</protein>
<keyword evidence="2" id="KW-1185">Reference proteome</keyword>
<proteinExistence type="predicted"/>
<organism evidence="1 2">
    <name type="scientific">Zingiber officinale</name>
    <name type="common">Ginger</name>
    <name type="synonym">Amomum zingiber</name>
    <dbReference type="NCBI Taxonomy" id="94328"/>
    <lineage>
        <taxon>Eukaryota</taxon>
        <taxon>Viridiplantae</taxon>
        <taxon>Streptophyta</taxon>
        <taxon>Embryophyta</taxon>
        <taxon>Tracheophyta</taxon>
        <taxon>Spermatophyta</taxon>
        <taxon>Magnoliopsida</taxon>
        <taxon>Liliopsida</taxon>
        <taxon>Zingiberales</taxon>
        <taxon>Zingiberaceae</taxon>
        <taxon>Zingiber</taxon>
    </lineage>
</organism>
<name>A0A8J5M087_ZINOF</name>
<reference evidence="1 2" key="1">
    <citation type="submission" date="2020-08" db="EMBL/GenBank/DDBJ databases">
        <title>Plant Genome Project.</title>
        <authorList>
            <person name="Zhang R.-G."/>
        </authorList>
    </citation>
    <scope>NUCLEOTIDE SEQUENCE [LARGE SCALE GENOMIC DNA]</scope>
    <source>
        <tissue evidence="1">Rhizome</tissue>
    </source>
</reference>
<dbReference type="Proteomes" id="UP000734854">
    <property type="component" value="Unassembled WGS sequence"/>
</dbReference>
<comment type="caution">
    <text evidence="1">The sequence shown here is derived from an EMBL/GenBank/DDBJ whole genome shotgun (WGS) entry which is preliminary data.</text>
</comment>
<accession>A0A8J5M087</accession>
<evidence type="ECO:0000313" key="2">
    <source>
        <dbReference type="Proteomes" id="UP000734854"/>
    </source>
</evidence>
<gene>
    <name evidence="1" type="ORF">ZIOFF_012154</name>
</gene>